<evidence type="ECO:0000313" key="1">
    <source>
        <dbReference type="EMBL" id="GAI96153.1"/>
    </source>
</evidence>
<dbReference type="SUPFAM" id="SSF49478">
    <property type="entry name" value="Cna protein B-type domain"/>
    <property type="match status" value="1"/>
</dbReference>
<evidence type="ECO:0008006" key="2">
    <source>
        <dbReference type="Google" id="ProtNLM"/>
    </source>
</evidence>
<reference evidence="1" key="1">
    <citation type="journal article" date="2014" name="Front. Microbiol.">
        <title>High frequency of phylogenetically diverse reductive dehalogenase-homologous genes in deep subseafloor sedimentary metagenomes.</title>
        <authorList>
            <person name="Kawai M."/>
            <person name="Futagami T."/>
            <person name="Toyoda A."/>
            <person name="Takaki Y."/>
            <person name="Nishi S."/>
            <person name="Hori S."/>
            <person name="Arai W."/>
            <person name="Tsubouchi T."/>
            <person name="Morono Y."/>
            <person name="Uchiyama I."/>
            <person name="Ito T."/>
            <person name="Fujiyama A."/>
            <person name="Inagaki F."/>
            <person name="Takami H."/>
        </authorList>
    </citation>
    <scope>NUCLEOTIDE SEQUENCE</scope>
    <source>
        <strain evidence="1">Expedition CK06-06</strain>
    </source>
</reference>
<dbReference type="Pfam" id="PF13620">
    <property type="entry name" value="CarboxypepD_reg"/>
    <property type="match status" value="1"/>
</dbReference>
<dbReference type="GO" id="GO:0005509">
    <property type="term" value="F:calcium ion binding"/>
    <property type="evidence" value="ECO:0007669"/>
    <property type="project" value="InterPro"/>
</dbReference>
<feature type="non-terminal residue" evidence="1">
    <location>
        <position position="1"/>
    </location>
</feature>
<dbReference type="GO" id="GO:0016020">
    <property type="term" value="C:membrane"/>
    <property type="evidence" value="ECO:0007669"/>
    <property type="project" value="InterPro"/>
</dbReference>
<dbReference type="EMBL" id="BARW01018200">
    <property type="protein sequence ID" value="GAI96153.1"/>
    <property type="molecule type" value="Genomic_DNA"/>
</dbReference>
<comment type="caution">
    <text evidence="1">The sequence shown here is derived from an EMBL/GenBank/DDBJ whole genome shotgun (WGS) entry which is preliminary data.</text>
</comment>
<dbReference type="SUPFAM" id="SSF49313">
    <property type="entry name" value="Cadherin-like"/>
    <property type="match status" value="2"/>
</dbReference>
<proteinExistence type="predicted"/>
<feature type="non-terminal residue" evidence="1">
    <location>
        <position position="278"/>
    </location>
</feature>
<sequence length="278" mass="29089">TSTPITTTTLGVEYIYDVNATDSDSDTLTYSLTTKPTDMTINPSTGLISWTPTAKGDSGVVVEVSDGSLTDLQSFTISVVNQPPVITSTPITTAEIEVEYTHDVDASDPDGDTIYYYLVVSPTGMTIDEDTGLINWTPTTAHIGDNPVVVEVSDLELSVTQSFTIVIPGSLSGTVISDASGPAVEGSTVDVKDGVTIISTTTTDAQGRFGVASLAEGTYDIIVTQSGRATSKAQAVHIINSQTNVVNLVQKEVNVPTWECESPTITITGISEGDIISG</sequence>
<name>X1ST93_9ZZZZ</name>
<organism evidence="1">
    <name type="scientific">marine sediment metagenome</name>
    <dbReference type="NCBI Taxonomy" id="412755"/>
    <lineage>
        <taxon>unclassified sequences</taxon>
        <taxon>metagenomes</taxon>
        <taxon>ecological metagenomes</taxon>
    </lineage>
</organism>
<dbReference type="AlphaFoldDB" id="X1ST93"/>
<dbReference type="Gene3D" id="2.60.40.10">
    <property type="entry name" value="Immunoglobulins"/>
    <property type="match status" value="2"/>
</dbReference>
<dbReference type="InterPro" id="IPR013783">
    <property type="entry name" value="Ig-like_fold"/>
</dbReference>
<accession>X1ST93</accession>
<dbReference type="InterPro" id="IPR015919">
    <property type="entry name" value="Cadherin-like_sf"/>
</dbReference>
<dbReference type="Gene3D" id="2.60.40.1120">
    <property type="entry name" value="Carboxypeptidase-like, regulatory domain"/>
    <property type="match status" value="1"/>
</dbReference>
<dbReference type="Pfam" id="PF05345">
    <property type="entry name" value="He_PIG"/>
    <property type="match status" value="2"/>
</dbReference>
<gene>
    <name evidence="1" type="ORF">S12H4_31213</name>
</gene>
<protein>
    <recommendedName>
        <fullName evidence="2">Dystroglycan-type cadherin-like domain-containing protein</fullName>
    </recommendedName>
</protein>